<dbReference type="EMBL" id="UOEC01000205">
    <property type="protein sequence ID" value="VAW02991.1"/>
    <property type="molecule type" value="Genomic_DNA"/>
</dbReference>
<dbReference type="SUPFAM" id="SSF46785">
    <property type="entry name" value="Winged helix' DNA-binding domain"/>
    <property type="match status" value="1"/>
</dbReference>
<dbReference type="PROSITE" id="PS50987">
    <property type="entry name" value="HTH_ARSR_2"/>
    <property type="match status" value="1"/>
</dbReference>
<dbReference type="PANTHER" id="PTHR33154">
    <property type="entry name" value="TRANSCRIPTIONAL REGULATOR, ARSR FAMILY"/>
    <property type="match status" value="1"/>
</dbReference>
<organism evidence="5">
    <name type="scientific">hydrothermal vent metagenome</name>
    <dbReference type="NCBI Taxonomy" id="652676"/>
    <lineage>
        <taxon>unclassified sequences</taxon>
        <taxon>metagenomes</taxon>
        <taxon>ecological metagenomes</taxon>
    </lineage>
</organism>
<dbReference type="CDD" id="cd00090">
    <property type="entry name" value="HTH_ARSR"/>
    <property type="match status" value="1"/>
</dbReference>
<dbReference type="InterPro" id="IPR011991">
    <property type="entry name" value="ArsR-like_HTH"/>
</dbReference>
<evidence type="ECO:0000259" key="4">
    <source>
        <dbReference type="PROSITE" id="PS50987"/>
    </source>
</evidence>
<dbReference type="InterPro" id="IPR001845">
    <property type="entry name" value="HTH_ArsR_DNA-bd_dom"/>
</dbReference>
<name>A0A3B0S9U6_9ZZZZ</name>
<dbReference type="Gene3D" id="1.10.10.10">
    <property type="entry name" value="Winged helix-like DNA-binding domain superfamily/Winged helix DNA-binding domain"/>
    <property type="match status" value="1"/>
</dbReference>
<accession>A0A3B0S9U6</accession>
<proteinExistence type="predicted"/>
<dbReference type="InterPro" id="IPR051081">
    <property type="entry name" value="HTH_MetalResp_TranReg"/>
</dbReference>
<evidence type="ECO:0000313" key="5">
    <source>
        <dbReference type="EMBL" id="VAW02991.1"/>
    </source>
</evidence>
<evidence type="ECO:0000256" key="3">
    <source>
        <dbReference type="ARBA" id="ARBA00023163"/>
    </source>
</evidence>
<dbReference type="InterPro" id="IPR036390">
    <property type="entry name" value="WH_DNA-bd_sf"/>
</dbReference>
<dbReference type="SMART" id="SM00418">
    <property type="entry name" value="HTH_ARSR"/>
    <property type="match status" value="1"/>
</dbReference>
<gene>
    <name evidence="5" type="ORF">MNBD_ALPHA08-1544</name>
</gene>
<evidence type="ECO:0000256" key="1">
    <source>
        <dbReference type="ARBA" id="ARBA00023015"/>
    </source>
</evidence>
<keyword evidence="2" id="KW-0238">DNA-binding</keyword>
<keyword evidence="1" id="KW-0805">Transcription regulation</keyword>
<dbReference type="InterPro" id="IPR036388">
    <property type="entry name" value="WH-like_DNA-bd_sf"/>
</dbReference>
<dbReference type="PANTHER" id="PTHR33154:SF15">
    <property type="entry name" value="REGULATORY PROTEIN ARSR"/>
    <property type="match status" value="1"/>
</dbReference>
<dbReference type="PRINTS" id="PR00778">
    <property type="entry name" value="HTHARSR"/>
</dbReference>
<evidence type="ECO:0000256" key="2">
    <source>
        <dbReference type="ARBA" id="ARBA00023125"/>
    </source>
</evidence>
<dbReference type="GO" id="GO:0003700">
    <property type="term" value="F:DNA-binding transcription factor activity"/>
    <property type="evidence" value="ECO:0007669"/>
    <property type="project" value="InterPro"/>
</dbReference>
<protein>
    <recommendedName>
        <fullName evidence="4">HTH arsR-type domain-containing protein</fullName>
    </recommendedName>
</protein>
<feature type="domain" description="HTH arsR-type" evidence="4">
    <location>
        <begin position="7"/>
        <end position="102"/>
    </location>
</feature>
<dbReference type="Pfam" id="PF12840">
    <property type="entry name" value="HTH_20"/>
    <property type="match status" value="1"/>
</dbReference>
<dbReference type="AlphaFoldDB" id="A0A3B0S9U6"/>
<dbReference type="NCBIfam" id="NF033788">
    <property type="entry name" value="HTH_metalloreg"/>
    <property type="match status" value="1"/>
</dbReference>
<dbReference type="GO" id="GO:0003677">
    <property type="term" value="F:DNA binding"/>
    <property type="evidence" value="ECO:0007669"/>
    <property type="project" value="UniProtKB-KW"/>
</dbReference>
<sequence length="105" mass="11253">MNMNKPDQVENFNALANACKALSHPARLAILKLLAERGTCVCGQVVEVMPLSQATVSQHLKVLKQAGLISGTVSGPTTCYCINEKAMAMLRGEIEDLFGSLENCC</sequence>
<reference evidence="5" key="1">
    <citation type="submission" date="2018-06" db="EMBL/GenBank/DDBJ databases">
        <authorList>
            <person name="Zhirakovskaya E."/>
        </authorList>
    </citation>
    <scope>NUCLEOTIDE SEQUENCE</scope>
</reference>
<keyword evidence="3" id="KW-0804">Transcription</keyword>